<dbReference type="GO" id="GO:0016787">
    <property type="term" value="F:hydrolase activity"/>
    <property type="evidence" value="ECO:0007669"/>
    <property type="project" value="UniProtKB-KW"/>
</dbReference>
<dbReference type="HOGENOM" id="CLU_026209_5_1_1"/>
<accession>S3C791</accession>
<feature type="domain" description="Serine aminopeptidase S33" evidence="2">
    <location>
        <begin position="27"/>
        <end position="278"/>
    </location>
</feature>
<evidence type="ECO:0000256" key="1">
    <source>
        <dbReference type="SAM" id="MobiDB-lite"/>
    </source>
</evidence>
<dbReference type="Pfam" id="PF12146">
    <property type="entry name" value="Hydrolase_4"/>
    <property type="match status" value="1"/>
</dbReference>
<dbReference type="SUPFAM" id="SSF53474">
    <property type="entry name" value="alpha/beta-Hydrolases"/>
    <property type="match status" value="1"/>
</dbReference>
<reference evidence="3 4" key="1">
    <citation type="journal article" date="2013" name="BMC Genomics">
        <title>The genome and transcriptome of the pine saprophyte Ophiostoma piceae, and a comparison with the bark beetle-associated pine pathogen Grosmannia clavigera.</title>
        <authorList>
            <person name="Haridas S."/>
            <person name="Wang Y."/>
            <person name="Lim L."/>
            <person name="Massoumi Alamouti S."/>
            <person name="Jackman S."/>
            <person name="Docking R."/>
            <person name="Robertson G."/>
            <person name="Birol I."/>
            <person name="Bohlmann J."/>
            <person name="Breuil C."/>
        </authorList>
    </citation>
    <scope>NUCLEOTIDE SEQUENCE [LARGE SCALE GENOMIC DNA]</scope>
    <source>
        <strain evidence="3 4">UAMH 11346</strain>
    </source>
</reference>
<name>S3C791_OPHP1</name>
<evidence type="ECO:0000313" key="3">
    <source>
        <dbReference type="EMBL" id="EPE09419.1"/>
    </source>
</evidence>
<proteinExistence type="predicted"/>
<dbReference type="AlphaFoldDB" id="S3C791"/>
<dbReference type="eggNOG" id="KOG1455">
    <property type="taxonomic scope" value="Eukaryota"/>
</dbReference>
<evidence type="ECO:0000313" key="4">
    <source>
        <dbReference type="Proteomes" id="UP000016923"/>
    </source>
</evidence>
<keyword evidence="3" id="KW-0378">Hydrolase</keyword>
<dbReference type="OrthoDB" id="10249433at2759"/>
<sequence length="337" mass="36224">MVTATEGTFTTPDGQELYSKTWLPDGEPVAKLIVVHGFSDHLGLYLDFFPTLAGRGIAVYGFDQRGWGRSVKKPSDKGRSGPTATVLGDIAAFTKPHLNDDIPVFVLGHSMGGNEIASLMAAPEGSELETTVVKKIRGWLLEAPFFGWSEGETPSALKIFMGRLAGRFLPTFQLKHHIPTEYLSRDPAIVASLSQDKLCHDTGTLEGMAALLDRVSELSEGRMKPGPNVKSIWLGHGDADKCTSFKASRAWFDESAAAVPDKTFRNYEGWVHMLHAEPLADRQLFYKEFGDWILERLGGDKTAAAASAAPTATESAPAAVPAAAPEAAAPEATGAKL</sequence>
<feature type="region of interest" description="Disordered" evidence="1">
    <location>
        <begin position="308"/>
        <end position="337"/>
    </location>
</feature>
<dbReference type="InterPro" id="IPR029058">
    <property type="entry name" value="AB_hydrolase_fold"/>
</dbReference>
<dbReference type="InterPro" id="IPR051044">
    <property type="entry name" value="MAG_DAG_Lipase"/>
</dbReference>
<organism evidence="3 4">
    <name type="scientific">Ophiostoma piceae (strain UAMH 11346)</name>
    <name type="common">Sap stain fungus</name>
    <dbReference type="NCBI Taxonomy" id="1262450"/>
    <lineage>
        <taxon>Eukaryota</taxon>
        <taxon>Fungi</taxon>
        <taxon>Dikarya</taxon>
        <taxon>Ascomycota</taxon>
        <taxon>Pezizomycotina</taxon>
        <taxon>Sordariomycetes</taxon>
        <taxon>Sordariomycetidae</taxon>
        <taxon>Ophiostomatales</taxon>
        <taxon>Ophiostomataceae</taxon>
        <taxon>Ophiostoma</taxon>
    </lineage>
</organism>
<dbReference type="InterPro" id="IPR022742">
    <property type="entry name" value="Hydrolase_4"/>
</dbReference>
<gene>
    <name evidence="3" type="ORF">F503_07195</name>
</gene>
<protein>
    <submittedName>
        <fullName evidence="3">Alpha beta hydrolase fold family</fullName>
    </submittedName>
</protein>
<dbReference type="OMA" id="SYEGWSH"/>
<dbReference type="EMBL" id="KE148147">
    <property type="protein sequence ID" value="EPE09419.1"/>
    <property type="molecule type" value="Genomic_DNA"/>
</dbReference>
<dbReference type="Gene3D" id="3.40.50.1820">
    <property type="entry name" value="alpha/beta hydrolase"/>
    <property type="match status" value="1"/>
</dbReference>
<dbReference type="PANTHER" id="PTHR11614">
    <property type="entry name" value="PHOSPHOLIPASE-RELATED"/>
    <property type="match status" value="1"/>
</dbReference>
<dbReference type="STRING" id="1262450.S3C791"/>
<dbReference type="Proteomes" id="UP000016923">
    <property type="component" value="Unassembled WGS sequence"/>
</dbReference>
<evidence type="ECO:0000259" key="2">
    <source>
        <dbReference type="Pfam" id="PF12146"/>
    </source>
</evidence>
<dbReference type="VEuPathDB" id="FungiDB:F503_07195"/>
<keyword evidence="4" id="KW-1185">Reference proteome</keyword>